<gene>
    <name evidence="1" type="ORF">PCOR1329_LOCUS11489</name>
</gene>
<keyword evidence="2" id="KW-1185">Reference proteome</keyword>
<feature type="non-terminal residue" evidence="1">
    <location>
        <position position="368"/>
    </location>
</feature>
<name>A0ABN9QIZ0_9DINO</name>
<accession>A0ABN9QIZ0</accession>
<dbReference type="EMBL" id="CAUYUJ010003324">
    <property type="protein sequence ID" value="CAK0804801.1"/>
    <property type="molecule type" value="Genomic_DNA"/>
</dbReference>
<organism evidence="1 2">
    <name type="scientific">Prorocentrum cordatum</name>
    <dbReference type="NCBI Taxonomy" id="2364126"/>
    <lineage>
        <taxon>Eukaryota</taxon>
        <taxon>Sar</taxon>
        <taxon>Alveolata</taxon>
        <taxon>Dinophyceae</taxon>
        <taxon>Prorocentrales</taxon>
        <taxon>Prorocentraceae</taxon>
        <taxon>Prorocentrum</taxon>
    </lineage>
</organism>
<dbReference type="Proteomes" id="UP001189429">
    <property type="component" value="Unassembled WGS sequence"/>
</dbReference>
<evidence type="ECO:0000313" key="2">
    <source>
        <dbReference type="Proteomes" id="UP001189429"/>
    </source>
</evidence>
<proteinExistence type="predicted"/>
<protein>
    <submittedName>
        <fullName evidence="1">Uncharacterized protein</fullName>
    </submittedName>
</protein>
<sequence>GWASSKSTVLSYFTAKDWEIMGNPDTAFNDQAKIMCAVSRLVRGGMLKPSPPVCADVIAALAAATWTGSVDEVLLYNEVHNLSQTFASWETDPSANDLPIVRKWPDSPHDLPPEVARAMYPDPADQPVVVAIQMFTKVRKVTSCRNTKAVIRDKVKPKSQSSALVVAHPQPVQPSAGVNSTSFAANIGALLESAQTIGLNPTQIAQMGAQLFMQAALQNLDLLGSKAKTADDDAKKMVESMEAEHQALFAKAKEAAATEKAIGAAAEAAAVATGKRGKTRKVITCNSTVVMKRPAAKMSAAGAAARPSMPDTGSVLHLGGRILIAPTRKAWRVWPNKDRVTIERQVAFGTCMETSFGLACGLTDAYWK</sequence>
<evidence type="ECO:0000313" key="1">
    <source>
        <dbReference type="EMBL" id="CAK0804801.1"/>
    </source>
</evidence>
<feature type="non-terminal residue" evidence="1">
    <location>
        <position position="1"/>
    </location>
</feature>
<comment type="caution">
    <text evidence="1">The sequence shown here is derived from an EMBL/GenBank/DDBJ whole genome shotgun (WGS) entry which is preliminary data.</text>
</comment>
<reference evidence="1" key="1">
    <citation type="submission" date="2023-10" db="EMBL/GenBank/DDBJ databases">
        <authorList>
            <person name="Chen Y."/>
            <person name="Shah S."/>
            <person name="Dougan E. K."/>
            <person name="Thang M."/>
            <person name="Chan C."/>
        </authorList>
    </citation>
    <scope>NUCLEOTIDE SEQUENCE [LARGE SCALE GENOMIC DNA]</scope>
</reference>